<gene>
    <name evidence="1" type="ORF">ML536_20335</name>
</gene>
<evidence type="ECO:0000313" key="2">
    <source>
        <dbReference type="Proteomes" id="UP001156140"/>
    </source>
</evidence>
<name>A0AA41QRE9_9HYPH</name>
<reference evidence="1" key="1">
    <citation type="submission" date="2022-03" db="EMBL/GenBank/DDBJ databases">
        <title>The complete genome sequence of a Methyloterrigena soli.</title>
        <authorList>
            <person name="Zi Z."/>
        </authorList>
    </citation>
    <scope>NUCLEOTIDE SEQUENCE</scope>
    <source>
        <strain evidence="1">M48</strain>
    </source>
</reference>
<proteinExistence type="predicted"/>
<accession>A0AA41QRE9</accession>
<organism evidence="1 2">
    <name type="scientific">Paradevosia shaoguanensis</name>
    <dbReference type="NCBI Taxonomy" id="1335043"/>
    <lineage>
        <taxon>Bacteria</taxon>
        <taxon>Pseudomonadati</taxon>
        <taxon>Pseudomonadota</taxon>
        <taxon>Alphaproteobacteria</taxon>
        <taxon>Hyphomicrobiales</taxon>
        <taxon>Devosiaceae</taxon>
        <taxon>Paradevosia</taxon>
    </lineage>
</organism>
<dbReference type="EMBL" id="JALAZD010000004">
    <property type="protein sequence ID" value="MCI0129188.1"/>
    <property type="molecule type" value="Genomic_DNA"/>
</dbReference>
<dbReference type="RefSeq" id="WP_281737133.1">
    <property type="nucleotide sequence ID" value="NZ_JAKETQ010000004.1"/>
</dbReference>
<evidence type="ECO:0008006" key="3">
    <source>
        <dbReference type="Google" id="ProtNLM"/>
    </source>
</evidence>
<keyword evidence="2" id="KW-1185">Reference proteome</keyword>
<protein>
    <recommendedName>
        <fullName evidence="3">Antirepressor protein C-terminal domain-containing protein</fullName>
    </recommendedName>
</protein>
<sequence>MPEHSGFEPEKLPVQTGNVPDIDLNEIDGEPRFRDLDLADRLGFSRSRSIRQLIERNRVEIEAFGPLATQRGKSRGQEFMEYWLNEEQGLLVATLSDAERAPDVRHMLIKVFVAWRRGHLAGTDSVDFTDYRAAREHRLQFAQNLKMAALIGLKGSEAAIAANQATARATGFDTLAAMGVKHLVAPQNDALVVPSDIGQELGISAQQVNHLLEAHGLQESKRTRKGRSFWVPTKKGEQHGGTMVVVQRAHDVTGSARQLKWPSSIVSVVRGLMIGEPA</sequence>
<dbReference type="Proteomes" id="UP001156140">
    <property type="component" value="Unassembled WGS sequence"/>
</dbReference>
<dbReference type="AlphaFoldDB" id="A0AA41QRE9"/>
<evidence type="ECO:0000313" key="1">
    <source>
        <dbReference type="EMBL" id="MCI0129188.1"/>
    </source>
</evidence>
<comment type="caution">
    <text evidence="1">The sequence shown here is derived from an EMBL/GenBank/DDBJ whole genome shotgun (WGS) entry which is preliminary data.</text>
</comment>